<evidence type="ECO:0000256" key="2">
    <source>
        <dbReference type="SAM" id="Phobius"/>
    </source>
</evidence>
<gene>
    <name evidence="3" type="ORF">KDH_62070</name>
</gene>
<evidence type="ECO:0000313" key="3">
    <source>
        <dbReference type="EMBL" id="GLV59380.1"/>
    </source>
</evidence>
<evidence type="ECO:0000256" key="1">
    <source>
        <dbReference type="SAM" id="MobiDB-lite"/>
    </source>
</evidence>
<protein>
    <submittedName>
        <fullName evidence="3">Uncharacterized protein</fullName>
    </submittedName>
</protein>
<reference evidence="3 4" key="1">
    <citation type="submission" date="2023-02" db="EMBL/GenBank/DDBJ databases">
        <title>Dictyobacter halimunensis sp. nov., a new member of the class Ktedonobacteria from forest soil in a geothermal area.</title>
        <authorList>
            <person name="Rachmania M.K."/>
            <person name="Ningsih F."/>
            <person name="Sakai Y."/>
            <person name="Yabe S."/>
            <person name="Yokota A."/>
            <person name="Sjamsuridzal W."/>
        </authorList>
    </citation>
    <scope>NUCLEOTIDE SEQUENCE [LARGE SCALE GENOMIC DNA]</scope>
    <source>
        <strain evidence="3 4">S3.2.2.5</strain>
    </source>
</reference>
<dbReference type="Proteomes" id="UP001344906">
    <property type="component" value="Unassembled WGS sequence"/>
</dbReference>
<dbReference type="EMBL" id="BSRI01000002">
    <property type="protein sequence ID" value="GLV59380.1"/>
    <property type="molecule type" value="Genomic_DNA"/>
</dbReference>
<organism evidence="3 4">
    <name type="scientific">Dictyobacter halimunensis</name>
    <dbReference type="NCBI Taxonomy" id="3026934"/>
    <lineage>
        <taxon>Bacteria</taxon>
        <taxon>Bacillati</taxon>
        <taxon>Chloroflexota</taxon>
        <taxon>Ktedonobacteria</taxon>
        <taxon>Ktedonobacterales</taxon>
        <taxon>Dictyobacteraceae</taxon>
        <taxon>Dictyobacter</taxon>
    </lineage>
</organism>
<keyword evidence="4" id="KW-1185">Reference proteome</keyword>
<keyword evidence="2" id="KW-0472">Membrane</keyword>
<proteinExistence type="predicted"/>
<sequence>MPSNPPSVAAPANSQQADHEHPLDFATHSWDLATGGLKTLTAKRELPIRPERRDTSVVPDILATSRSYMFALVIMGCVLLMLIGGGIVLFVMLQP</sequence>
<evidence type="ECO:0000313" key="4">
    <source>
        <dbReference type="Proteomes" id="UP001344906"/>
    </source>
</evidence>
<keyword evidence="2" id="KW-0812">Transmembrane</keyword>
<feature type="compositionally biased region" description="Low complexity" evidence="1">
    <location>
        <begin position="1"/>
        <end position="16"/>
    </location>
</feature>
<accession>A0ABQ6G0J0</accession>
<feature type="transmembrane region" description="Helical" evidence="2">
    <location>
        <begin position="68"/>
        <end position="93"/>
    </location>
</feature>
<feature type="region of interest" description="Disordered" evidence="1">
    <location>
        <begin position="1"/>
        <end position="20"/>
    </location>
</feature>
<comment type="caution">
    <text evidence="3">The sequence shown here is derived from an EMBL/GenBank/DDBJ whole genome shotgun (WGS) entry which is preliminary data.</text>
</comment>
<dbReference type="RefSeq" id="WP_338255992.1">
    <property type="nucleotide sequence ID" value="NZ_BSRI01000002.1"/>
</dbReference>
<name>A0ABQ6G0J0_9CHLR</name>
<keyword evidence="2" id="KW-1133">Transmembrane helix</keyword>